<feature type="transmembrane region" description="Helical" evidence="8">
    <location>
        <begin position="24"/>
        <end position="48"/>
    </location>
</feature>
<dbReference type="Pfam" id="PF00528">
    <property type="entry name" value="BPD_transp_1"/>
    <property type="match status" value="1"/>
</dbReference>
<evidence type="ECO:0000256" key="6">
    <source>
        <dbReference type="ARBA" id="ARBA00022989"/>
    </source>
</evidence>
<keyword evidence="6 8" id="KW-1133">Transmembrane helix</keyword>
<dbReference type="Gene3D" id="1.10.3720.10">
    <property type="entry name" value="MetI-like"/>
    <property type="match status" value="1"/>
</dbReference>
<evidence type="ECO:0000313" key="10">
    <source>
        <dbReference type="EMBL" id="BCZ47508.1"/>
    </source>
</evidence>
<evidence type="ECO:0000256" key="5">
    <source>
        <dbReference type="ARBA" id="ARBA00022692"/>
    </source>
</evidence>
<evidence type="ECO:0000256" key="2">
    <source>
        <dbReference type="ARBA" id="ARBA00007069"/>
    </source>
</evidence>
<keyword evidence="7 8" id="KW-0472">Membrane</keyword>
<evidence type="ECO:0000256" key="4">
    <source>
        <dbReference type="ARBA" id="ARBA00022475"/>
    </source>
</evidence>
<organism evidence="10 11">
    <name type="scientific">Clostridium gelidum</name>
    <dbReference type="NCBI Taxonomy" id="704125"/>
    <lineage>
        <taxon>Bacteria</taxon>
        <taxon>Bacillati</taxon>
        <taxon>Bacillota</taxon>
        <taxon>Clostridia</taxon>
        <taxon>Eubacteriales</taxon>
        <taxon>Clostridiaceae</taxon>
        <taxon>Clostridium</taxon>
    </lineage>
</organism>
<feature type="transmembrane region" description="Helical" evidence="8">
    <location>
        <begin position="83"/>
        <end position="108"/>
    </location>
</feature>
<proteinExistence type="inferred from homology"/>
<evidence type="ECO:0000256" key="8">
    <source>
        <dbReference type="RuleBase" id="RU363032"/>
    </source>
</evidence>
<keyword evidence="3 8" id="KW-0813">Transport</keyword>
<dbReference type="InterPro" id="IPR000515">
    <property type="entry name" value="MetI-like"/>
</dbReference>
<dbReference type="PANTHER" id="PTHR42929">
    <property type="entry name" value="INNER MEMBRANE ABC TRANSPORTER PERMEASE PROTEIN YDCU-RELATED-RELATED"/>
    <property type="match status" value="1"/>
</dbReference>
<comment type="similarity">
    <text evidence="2">Belongs to the binding-protein-dependent transport system permease family. CysTW subfamily.</text>
</comment>
<evidence type="ECO:0000313" key="11">
    <source>
        <dbReference type="Proteomes" id="UP000824633"/>
    </source>
</evidence>
<feature type="transmembrane region" description="Helical" evidence="8">
    <location>
        <begin position="170"/>
        <end position="192"/>
    </location>
</feature>
<feature type="domain" description="ABC transmembrane type-1" evidence="9">
    <location>
        <begin position="84"/>
        <end position="290"/>
    </location>
</feature>
<keyword evidence="5 8" id="KW-0812">Transmembrane</keyword>
<reference evidence="11" key="1">
    <citation type="submission" date="2021-07" db="EMBL/GenBank/DDBJ databases">
        <title>Complete genome sequencing of a Clostridium isolate.</title>
        <authorList>
            <person name="Ueki A."/>
            <person name="Tonouchi A."/>
        </authorList>
    </citation>
    <scope>NUCLEOTIDE SEQUENCE [LARGE SCALE GENOMIC DNA]</scope>
    <source>
        <strain evidence="11">C5S11</strain>
    </source>
</reference>
<name>A0ABN6J1B8_9CLOT</name>
<feature type="transmembrane region" description="Helical" evidence="8">
    <location>
        <begin position="213"/>
        <end position="235"/>
    </location>
</feature>
<comment type="subcellular location">
    <subcellularLocation>
        <location evidence="1 8">Cell membrane</location>
        <topology evidence="1 8">Multi-pass membrane protein</topology>
    </subcellularLocation>
</comment>
<keyword evidence="4" id="KW-1003">Cell membrane</keyword>
<dbReference type="RefSeq" id="WP_224033842.1">
    <property type="nucleotide sequence ID" value="NZ_AP024849.1"/>
</dbReference>
<evidence type="ECO:0000256" key="1">
    <source>
        <dbReference type="ARBA" id="ARBA00004651"/>
    </source>
</evidence>
<dbReference type="InterPro" id="IPR035906">
    <property type="entry name" value="MetI-like_sf"/>
</dbReference>
<dbReference type="PANTHER" id="PTHR42929:SF1">
    <property type="entry name" value="INNER MEMBRANE ABC TRANSPORTER PERMEASE PROTEIN YDCU-RELATED"/>
    <property type="match status" value="1"/>
</dbReference>
<dbReference type="CDD" id="cd06261">
    <property type="entry name" value="TM_PBP2"/>
    <property type="match status" value="1"/>
</dbReference>
<dbReference type="SUPFAM" id="SSF161098">
    <property type="entry name" value="MetI-like"/>
    <property type="match status" value="1"/>
</dbReference>
<keyword evidence="11" id="KW-1185">Reference proteome</keyword>
<evidence type="ECO:0000256" key="7">
    <source>
        <dbReference type="ARBA" id="ARBA00023136"/>
    </source>
</evidence>
<dbReference type="EMBL" id="AP024849">
    <property type="protein sequence ID" value="BCZ47508.1"/>
    <property type="molecule type" value="Genomic_DNA"/>
</dbReference>
<dbReference type="Proteomes" id="UP000824633">
    <property type="component" value="Chromosome"/>
</dbReference>
<sequence length="303" mass="33722">MKKGRAVDESIKNKKSKRKLKSKIAPTLSMVGPISFWMTIFVIVPLIYVGFMSFMTRGTYGGIEYKFTLENYKTIFDPLYFKVILNSIGIALGSSIICILIGYPFAYYLTKQPIKKRGALIMLIMIPFWTSSMVRTYSWVILLHASGIVNKFLMAIGLTKEPLQLLYNDYAVTLGIVYVLLPFAILPLYSAIEKLDKSLIEASNDLGAKPYKTFMKVTLPLTSSGIFASVILTFIPSLGYYFTADVLGGGKTLMIGNLIKNQFTTAKNWPFGAAISLVLIAITLLVLYLYSRIGDLDDLGVAK</sequence>
<protein>
    <submittedName>
        <fullName evidence="10">Spermidine/putrescine ABC transporter permease</fullName>
    </submittedName>
</protein>
<evidence type="ECO:0000256" key="3">
    <source>
        <dbReference type="ARBA" id="ARBA00022448"/>
    </source>
</evidence>
<dbReference type="PROSITE" id="PS50928">
    <property type="entry name" value="ABC_TM1"/>
    <property type="match status" value="1"/>
</dbReference>
<feature type="transmembrane region" description="Helical" evidence="8">
    <location>
        <begin position="120"/>
        <end position="142"/>
    </location>
</feature>
<feature type="transmembrane region" description="Helical" evidence="8">
    <location>
        <begin position="271"/>
        <end position="290"/>
    </location>
</feature>
<accession>A0ABN6J1B8</accession>
<evidence type="ECO:0000259" key="9">
    <source>
        <dbReference type="PROSITE" id="PS50928"/>
    </source>
</evidence>
<gene>
    <name evidence="10" type="primary">potB</name>
    <name evidence="10" type="ORF">psyc5s11_35750</name>
</gene>